<dbReference type="Proteomes" id="UP001497600">
    <property type="component" value="Chromosome F"/>
</dbReference>
<dbReference type="EMBL" id="OZ004258">
    <property type="protein sequence ID" value="CAK7911141.1"/>
    <property type="molecule type" value="Genomic_DNA"/>
</dbReference>
<protein>
    <submittedName>
        <fullName evidence="1">Sorting assembly machinery 35 kDa subunit</fullName>
    </submittedName>
</protein>
<proteinExistence type="predicted"/>
<dbReference type="Pfam" id="PF10806">
    <property type="entry name" value="SAM35"/>
    <property type="match status" value="1"/>
</dbReference>
<gene>
    <name evidence="1" type="primary">SAM35</name>
    <name evidence="1" type="ORF">CAAN4_F01068</name>
</gene>
<reference evidence="1 2" key="1">
    <citation type="submission" date="2024-01" db="EMBL/GenBank/DDBJ databases">
        <authorList>
            <consortium name="Genoscope - CEA"/>
            <person name="William W."/>
        </authorList>
    </citation>
    <scope>NUCLEOTIDE SEQUENCE [LARGE SCALE GENOMIC DNA]</scope>
    <source>
        <strain evidence="1 2">29B2s-10</strain>
    </source>
</reference>
<evidence type="ECO:0000313" key="1">
    <source>
        <dbReference type="EMBL" id="CAK7911141.1"/>
    </source>
</evidence>
<organism evidence="1 2">
    <name type="scientific">[Candida] anglica</name>
    <dbReference type="NCBI Taxonomy" id="148631"/>
    <lineage>
        <taxon>Eukaryota</taxon>
        <taxon>Fungi</taxon>
        <taxon>Dikarya</taxon>
        <taxon>Ascomycota</taxon>
        <taxon>Saccharomycotina</taxon>
        <taxon>Pichiomycetes</taxon>
        <taxon>Debaryomycetaceae</taxon>
        <taxon>Kurtzmaniella</taxon>
    </lineage>
</organism>
<keyword evidence="2" id="KW-1185">Reference proteome</keyword>
<dbReference type="InterPro" id="IPR021211">
    <property type="entry name" value="SAM35"/>
</dbReference>
<accession>A0ABP0EEB1</accession>
<evidence type="ECO:0000313" key="2">
    <source>
        <dbReference type="Proteomes" id="UP001497600"/>
    </source>
</evidence>
<sequence length="321" mass="35995">MRVPESIKTVFDTFPLKTFPAVPVGSPDQTQAVEDQKFYFRGEPSKDGNSFILGVHSILPIEVDGITKYIPSDPISLAKCLSTCHKNNLKLPISGDEKSGESSNCMMAFAHQASPDQELPLLIHDSNGRDRTFITSRSMSSISIKKVTSVTAQVVLEMIETKLYDLWISCLLVEADETSLNKIFRLNSQSSWTSQLYTVALFQEIPSWRNFNIRHSNLFTTSRVKKLAQGSSMASTFGSTLSALRTNVSLDHFYKDQLIEFEAILQSLTDFIENNEDEDPVVEIEVAAFLISVDQTLKDTKLGKLIQTSLLDRCYLLLSKY</sequence>
<name>A0ABP0EEB1_9ASCO</name>